<protein>
    <recommendedName>
        <fullName evidence="4">nicotinate-nucleotide diphosphorylase (carboxylating)</fullName>
        <ecNumber evidence="4">2.4.2.19</ecNumber>
    </recommendedName>
    <alternativeName>
        <fullName evidence="8">Quinolinate phosphoribosyltransferase [decarboxylating]</fullName>
    </alternativeName>
</protein>
<comment type="function">
    <text evidence="1">Involved in the catabolism of quinolinic acid (QA).</text>
</comment>
<dbReference type="Pfam" id="PF02749">
    <property type="entry name" value="QRPTase_N"/>
    <property type="match status" value="1"/>
</dbReference>
<reference evidence="13 14" key="1">
    <citation type="submission" date="2024-09" db="EMBL/GenBank/DDBJ databases">
        <authorList>
            <person name="Sun Q."/>
            <person name="Mori K."/>
        </authorList>
    </citation>
    <scope>NUCLEOTIDE SEQUENCE [LARGE SCALE GENOMIC DNA]</scope>
    <source>
        <strain evidence="13 14">NCAIM B.02529</strain>
    </source>
</reference>
<dbReference type="PANTHER" id="PTHR32179">
    <property type="entry name" value="NICOTINATE-NUCLEOTIDE PYROPHOSPHORYLASE [CARBOXYLATING]"/>
    <property type="match status" value="1"/>
</dbReference>
<keyword evidence="7 10" id="KW-0808">Transferase</keyword>
<organism evidence="13 14">
    <name type="scientific">Pontibacillus salicampi</name>
    <dbReference type="NCBI Taxonomy" id="1449801"/>
    <lineage>
        <taxon>Bacteria</taxon>
        <taxon>Bacillati</taxon>
        <taxon>Bacillota</taxon>
        <taxon>Bacilli</taxon>
        <taxon>Bacillales</taxon>
        <taxon>Bacillaceae</taxon>
        <taxon>Pontibacillus</taxon>
    </lineage>
</organism>
<comment type="caution">
    <text evidence="13">The sequence shown here is derived from an EMBL/GenBank/DDBJ whole genome shotgun (WGS) entry which is preliminary data.</text>
</comment>
<dbReference type="PANTHER" id="PTHR32179:SF3">
    <property type="entry name" value="NICOTINATE-NUCLEOTIDE PYROPHOSPHORYLASE [CARBOXYLATING]"/>
    <property type="match status" value="1"/>
</dbReference>
<evidence type="ECO:0000256" key="10">
    <source>
        <dbReference type="PIRNR" id="PIRNR006250"/>
    </source>
</evidence>
<dbReference type="Proteomes" id="UP001589836">
    <property type="component" value="Unassembled WGS sequence"/>
</dbReference>
<feature type="domain" description="Quinolinate phosphoribosyl transferase C-terminal" evidence="11">
    <location>
        <begin position="109"/>
        <end position="272"/>
    </location>
</feature>
<dbReference type="InterPro" id="IPR036068">
    <property type="entry name" value="Nicotinate_pribotase-like_C"/>
</dbReference>
<evidence type="ECO:0000313" key="13">
    <source>
        <dbReference type="EMBL" id="MFC0524250.1"/>
    </source>
</evidence>
<sequence>MNTIKLRHSIEQFFMEDIGDGDQTSDSIFERHQQGTIHFAAKEDGIFAGGQVITTGYNILSSSVACDVHVLDGEAVEEGQTIATANGPIACLLTGERVILNLIQRMSGIATLTHSAVQSLHSPHTRICDTRKTIPGLRMFDKYAVRAGGGYNHRNGLYDAVMIKDNHIAFAGSIEKAVQMVRDQVGHMVNIEVETETAQQVLEAVELQVDCIMFDNCSPHQVEQFAGLVPPSITTEASGGITLDRLQDFRHTGVDYISLGCLTHSPKALDISARVHIDENRRLSE</sequence>
<evidence type="ECO:0000256" key="5">
    <source>
        <dbReference type="ARBA" id="ARBA00022642"/>
    </source>
</evidence>
<keyword evidence="14" id="KW-1185">Reference proteome</keyword>
<dbReference type="NCBIfam" id="TIGR00078">
    <property type="entry name" value="nadC"/>
    <property type="match status" value="1"/>
</dbReference>
<accession>A0ABV6LPD1</accession>
<dbReference type="EMBL" id="JBHLTP010000010">
    <property type="protein sequence ID" value="MFC0524250.1"/>
    <property type="molecule type" value="Genomic_DNA"/>
</dbReference>
<evidence type="ECO:0000256" key="1">
    <source>
        <dbReference type="ARBA" id="ARBA00003237"/>
    </source>
</evidence>
<dbReference type="InterPro" id="IPR022412">
    <property type="entry name" value="Quinolinate_PRibosylTrfase_N"/>
</dbReference>
<dbReference type="CDD" id="cd01572">
    <property type="entry name" value="QPRTase"/>
    <property type="match status" value="1"/>
</dbReference>
<keyword evidence="6 10" id="KW-0328">Glycosyltransferase</keyword>
<evidence type="ECO:0000256" key="2">
    <source>
        <dbReference type="ARBA" id="ARBA00004893"/>
    </source>
</evidence>
<feature type="domain" description="Quinolinate phosphoribosyl transferase N-terminal" evidence="12">
    <location>
        <begin position="22"/>
        <end position="107"/>
    </location>
</feature>
<evidence type="ECO:0000256" key="7">
    <source>
        <dbReference type="ARBA" id="ARBA00022679"/>
    </source>
</evidence>
<evidence type="ECO:0000256" key="8">
    <source>
        <dbReference type="ARBA" id="ARBA00033102"/>
    </source>
</evidence>
<evidence type="ECO:0000256" key="9">
    <source>
        <dbReference type="ARBA" id="ARBA00047445"/>
    </source>
</evidence>
<dbReference type="InterPro" id="IPR013785">
    <property type="entry name" value="Aldolase_TIM"/>
</dbReference>
<evidence type="ECO:0000256" key="3">
    <source>
        <dbReference type="ARBA" id="ARBA00009400"/>
    </source>
</evidence>
<dbReference type="Gene3D" id="3.90.1170.20">
    <property type="entry name" value="Quinolinate phosphoribosyl transferase, N-terminal domain"/>
    <property type="match status" value="1"/>
</dbReference>
<dbReference type="InterPro" id="IPR037128">
    <property type="entry name" value="Quinolinate_PRibosylTase_N_sf"/>
</dbReference>
<name>A0ABV6LPD1_9BACI</name>
<dbReference type="Gene3D" id="3.20.20.70">
    <property type="entry name" value="Aldolase class I"/>
    <property type="match status" value="1"/>
</dbReference>
<evidence type="ECO:0000313" key="14">
    <source>
        <dbReference type="Proteomes" id="UP001589836"/>
    </source>
</evidence>
<dbReference type="PIRSF" id="PIRSF006250">
    <property type="entry name" value="NadC_ModD"/>
    <property type="match status" value="1"/>
</dbReference>
<dbReference type="InterPro" id="IPR002638">
    <property type="entry name" value="Quinolinate_PRibosylTrfase_C"/>
</dbReference>
<evidence type="ECO:0000256" key="4">
    <source>
        <dbReference type="ARBA" id="ARBA00011944"/>
    </source>
</evidence>
<dbReference type="InterPro" id="IPR004393">
    <property type="entry name" value="NadC"/>
</dbReference>
<comment type="similarity">
    <text evidence="3 10">Belongs to the NadC/ModD family.</text>
</comment>
<dbReference type="GO" id="GO:0004514">
    <property type="term" value="F:nicotinate-nucleotide diphosphorylase (carboxylating) activity"/>
    <property type="evidence" value="ECO:0007669"/>
    <property type="project" value="UniProtKB-EC"/>
</dbReference>
<dbReference type="RefSeq" id="WP_377348039.1">
    <property type="nucleotide sequence ID" value="NZ_JBHLTP010000010.1"/>
</dbReference>
<gene>
    <name evidence="13" type="primary">nadC</name>
    <name evidence="13" type="ORF">ACFFGV_11805</name>
</gene>
<dbReference type="EC" id="2.4.2.19" evidence="4"/>
<evidence type="ECO:0000259" key="11">
    <source>
        <dbReference type="Pfam" id="PF01729"/>
    </source>
</evidence>
<comment type="pathway">
    <text evidence="2">Cofactor biosynthesis; NAD(+) biosynthesis; nicotinate D-ribonucleotide from quinolinate: step 1/1.</text>
</comment>
<proteinExistence type="inferred from homology"/>
<keyword evidence="5" id="KW-0662">Pyridine nucleotide biosynthesis</keyword>
<comment type="catalytic activity">
    <reaction evidence="9">
        <text>nicotinate beta-D-ribonucleotide + CO2 + diphosphate = quinolinate + 5-phospho-alpha-D-ribose 1-diphosphate + 2 H(+)</text>
        <dbReference type="Rhea" id="RHEA:12733"/>
        <dbReference type="ChEBI" id="CHEBI:15378"/>
        <dbReference type="ChEBI" id="CHEBI:16526"/>
        <dbReference type="ChEBI" id="CHEBI:29959"/>
        <dbReference type="ChEBI" id="CHEBI:33019"/>
        <dbReference type="ChEBI" id="CHEBI:57502"/>
        <dbReference type="ChEBI" id="CHEBI:58017"/>
        <dbReference type="EC" id="2.4.2.19"/>
    </reaction>
</comment>
<dbReference type="SUPFAM" id="SSF51690">
    <property type="entry name" value="Nicotinate/Quinolinate PRTase C-terminal domain-like"/>
    <property type="match status" value="1"/>
</dbReference>
<dbReference type="SUPFAM" id="SSF54675">
    <property type="entry name" value="Nicotinate/Quinolinate PRTase N-terminal domain-like"/>
    <property type="match status" value="1"/>
</dbReference>
<evidence type="ECO:0000259" key="12">
    <source>
        <dbReference type="Pfam" id="PF02749"/>
    </source>
</evidence>
<dbReference type="InterPro" id="IPR027277">
    <property type="entry name" value="NadC/ModD"/>
</dbReference>
<dbReference type="Pfam" id="PF01729">
    <property type="entry name" value="QRPTase_C"/>
    <property type="match status" value="1"/>
</dbReference>
<evidence type="ECO:0000256" key="6">
    <source>
        <dbReference type="ARBA" id="ARBA00022676"/>
    </source>
</evidence>